<organism evidence="1 2">
    <name type="scientific">Scophthalmus maximus</name>
    <name type="common">Turbot</name>
    <name type="synonym">Psetta maxima</name>
    <dbReference type="NCBI Taxonomy" id="52904"/>
    <lineage>
        <taxon>Eukaryota</taxon>
        <taxon>Metazoa</taxon>
        <taxon>Chordata</taxon>
        <taxon>Craniata</taxon>
        <taxon>Vertebrata</taxon>
        <taxon>Euteleostomi</taxon>
        <taxon>Actinopterygii</taxon>
        <taxon>Neopterygii</taxon>
        <taxon>Teleostei</taxon>
        <taxon>Neoteleostei</taxon>
        <taxon>Acanthomorphata</taxon>
        <taxon>Carangaria</taxon>
        <taxon>Pleuronectiformes</taxon>
        <taxon>Pleuronectoidei</taxon>
        <taxon>Scophthalmidae</taxon>
        <taxon>Scophthalmus</taxon>
    </lineage>
</organism>
<dbReference type="AlphaFoldDB" id="A0A2U9CRQ3"/>
<reference evidence="1 2" key="1">
    <citation type="submission" date="2017-12" db="EMBL/GenBank/DDBJ databases">
        <title>Integrating genomic resources of turbot (Scophthalmus maximus) in depth evaluation of genetic and physical mapping variation across individuals.</title>
        <authorList>
            <person name="Martinez P."/>
        </authorList>
    </citation>
    <scope>NUCLEOTIDE SEQUENCE [LARGE SCALE GENOMIC DNA]</scope>
</reference>
<evidence type="ECO:0000313" key="2">
    <source>
        <dbReference type="Proteomes" id="UP000246464"/>
    </source>
</evidence>
<proteinExistence type="predicted"/>
<dbReference type="EMBL" id="CP026261">
    <property type="protein sequence ID" value="AWP18406.1"/>
    <property type="molecule type" value="Genomic_DNA"/>
</dbReference>
<gene>
    <name evidence="1" type="ORF">SMAX5B_005948</name>
</gene>
<evidence type="ECO:0000313" key="1">
    <source>
        <dbReference type="EMBL" id="AWP18406.1"/>
    </source>
</evidence>
<sequence>MCGGERSRGLQGADGGLRCLCEECCRGDVMRSGPSKLHCQAVPSYGPLH</sequence>
<name>A0A2U9CRQ3_SCOMX</name>
<keyword evidence="2" id="KW-1185">Reference proteome</keyword>
<protein>
    <submittedName>
        <fullName evidence="1">Uncharacterized protein</fullName>
    </submittedName>
</protein>
<dbReference type="Proteomes" id="UP000246464">
    <property type="component" value="Chromosome 19"/>
</dbReference>
<accession>A0A2U9CRQ3</accession>